<feature type="domain" description="DUF6458" evidence="3">
    <location>
        <begin position="1"/>
        <end position="73"/>
    </location>
</feature>
<feature type="transmembrane region" description="Helical" evidence="2">
    <location>
        <begin position="31"/>
        <end position="52"/>
    </location>
</feature>
<protein>
    <submittedName>
        <fullName evidence="4">DUF6458 family protein</fullName>
    </submittedName>
</protein>
<feature type="compositionally biased region" description="Basic and acidic residues" evidence="1">
    <location>
        <begin position="68"/>
        <end position="78"/>
    </location>
</feature>
<dbReference type="Pfam" id="PF20059">
    <property type="entry name" value="DUF6458"/>
    <property type="match status" value="1"/>
</dbReference>
<name>A0ABY8BTC1_9MICO</name>
<keyword evidence="5" id="KW-1185">Reference proteome</keyword>
<gene>
    <name evidence="4" type="ORF">PU630_09050</name>
</gene>
<feature type="region of interest" description="Disordered" evidence="1">
    <location>
        <begin position="58"/>
        <end position="85"/>
    </location>
</feature>
<keyword evidence="2" id="KW-0812">Transmembrane</keyword>
<keyword evidence="2" id="KW-0472">Membrane</keyword>
<evidence type="ECO:0000259" key="3">
    <source>
        <dbReference type="Pfam" id="PF20059"/>
    </source>
</evidence>
<evidence type="ECO:0000256" key="2">
    <source>
        <dbReference type="SAM" id="Phobius"/>
    </source>
</evidence>
<evidence type="ECO:0000256" key="1">
    <source>
        <dbReference type="SAM" id="MobiDB-lite"/>
    </source>
</evidence>
<dbReference type="EMBL" id="CP119108">
    <property type="protein sequence ID" value="WEG07416.1"/>
    <property type="molecule type" value="Genomic_DNA"/>
</dbReference>
<evidence type="ECO:0000313" key="5">
    <source>
        <dbReference type="Proteomes" id="UP001214553"/>
    </source>
</evidence>
<dbReference type="InterPro" id="IPR045597">
    <property type="entry name" value="DUF6458"/>
</dbReference>
<organism evidence="4 5">
    <name type="scientific">Microbacterium horticulturae</name>
    <dbReference type="NCBI Taxonomy" id="3028316"/>
    <lineage>
        <taxon>Bacteria</taxon>
        <taxon>Bacillati</taxon>
        <taxon>Actinomycetota</taxon>
        <taxon>Actinomycetes</taxon>
        <taxon>Micrococcales</taxon>
        <taxon>Microbacteriaceae</taxon>
        <taxon>Microbacterium</taxon>
    </lineage>
</organism>
<dbReference type="Proteomes" id="UP001214553">
    <property type="component" value="Chromosome"/>
</dbReference>
<sequence length="85" mass="9194">MSMGLGIVLFVIGAILAFALNIDVGWVDLDLVGYILMGAGVIVFIIGLVFMLRRRRTVATSRTSVDPRSGETVRRDETSAPDDPV</sequence>
<accession>A0ABY8BTC1</accession>
<keyword evidence="2" id="KW-1133">Transmembrane helix</keyword>
<proteinExistence type="predicted"/>
<evidence type="ECO:0000313" key="4">
    <source>
        <dbReference type="EMBL" id="WEG07416.1"/>
    </source>
</evidence>
<reference evidence="4 5" key="1">
    <citation type="submission" date="2023-03" db="EMBL/GenBank/DDBJ databases">
        <title>Genome sequence of Microbacterium sp. KACC 23027.</title>
        <authorList>
            <person name="Kim S."/>
            <person name="Heo J."/>
            <person name="Kwon S.-W."/>
        </authorList>
    </citation>
    <scope>NUCLEOTIDE SEQUENCE [LARGE SCALE GENOMIC DNA]</scope>
    <source>
        <strain evidence="4 5">KACC 23027</strain>
    </source>
</reference>
<dbReference type="RefSeq" id="WP_275276755.1">
    <property type="nucleotide sequence ID" value="NZ_CP119108.1"/>
</dbReference>